<dbReference type="AlphaFoldDB" id="A0A120A3B5"/>
<keyword evidence="3" id="KW-1185">Reference proteome</keyword>
<proteinExistence type="predicted"/>
<gene>
    <name evidence="2" type="ORF">AA415_00898</name>
</gene>
<dbReference type="STRING" id="46506.AA415_00898"/>
<feature type="transmembrane region" description="Helical" evidence="1">
    <location>
        <begin position="40"/>
        <end position="59"/>
    </location>
</feature>
<reference evidence="2 3" key="1">
    <citation type="journal article" date="2016" name="BMC Genomics">
        <title>Type VI secretion systems of human gut Bacteroidales segregate into three genetic architectures, two of which are contained on mobile genetic elements.</title>
        <authorList>
            <person name="Coyne M.J."/>
            <person name="Roelofs K.G."/>
            <person name="Comstock L.E."/>
        </authorList>
    </citation>
    <scope>NUCLEOTIDE SEQUENCE [LARGE SCALE GENOMIC DNA]</scope>
    <source>
        <strain evidence="2 3">CL09T03C01</strain>
    </source>
</reference>
<evidence type="ECO:0008006" key="4">
    <source>
        <dbReference type="Google" id="ProtNLM"/>
    </source>
</evidence>
<evidence type="ECO:0000313" key="3">
    <source>
        <dbReference type="Proteomes" id="UP000056419"/>
    </source>
</evidence>
<comment type="caution">
    <text evidence="2">The sequence shown here is derived from an EMBL/GenBank/DDBJ whole genome shotgun (WGS) entry which is preliminary data.</text>
</comment>
<evidence type="ECO:0000256" key="1">
    <source>
        <dbReference type="SAM" id="Phobius"/>
    </source>
</evidence>
<name>A0A120A3B5_BACSE</name>
<dbReference type="EMBL" id="LRGC01000003">
    <property type="protein sequence ID" value="KWR56589.1"/>
    <property type="molecule type" value="Genomic_DNA"/>
</dbReference>
<dbReference type="RefSeq" id="WP_259296482.1">
    <property type="nucleotide sequence ID" value="NZ_JABFHV010000016.1"/>
</dbReference>
<dbReference type="PATRIC" id="fig|46506.5.peg.970"/>
<evidence type="ECO:0000313" key="2">
    <source>
        <dbReference type="EMBL" id="KWR56589.1"/>
    </source>
</evidence>
<keyword evidence="1" id="KW-0472">Membrane</keyword>
<accession>A0A120A3B5</accession>
<keyword evidence="1" id="KW-1133">Transmembrane helix</keyword>
<organism evidence="2 3">
    <name type="scientific">Bacteroides stercoris</name>
    <dbReference type="NCBI Taxonomy" id="46506"/>
    <lineage>
        <taxon>Bacteria</taxon>
        <taxon>Pseudomonadati</taxon>
        <taxon>Bacteroidota</taxon>
        <taxon>Bacteroidia</taxon>
        <taxon>Bacteroidales</taxon>
        <taxon>Bacteroidaceae</taxon>
        <taxon>Bacteroides</taxon>
    </lineage>
</organism>
<sequence length="258" mass="29028" precursor="true">MLETARSSTFLFLTGPFGVWRTHASGLPVQTEVYKTFMQIRLLLFLLCIFLMTPIDGYVKAGNGEDTLYYAGRTFSPNSSIGRNNHSLLLKTNAVAWGMAVMNVAVEYDISPAISVLIPFYYSPFNYFTSSRKLRTFCVQPEVRYWFGQVDGLFTGVHIGVASYNYALKYSTYRYQNSDTGVPLLNMGLTAGYRLSLGKGGCWCLEFSLGAGYAYLDYDRFFNIPGGAYVDTRHKNFFGIDHAGISVGYRIDWKGGRR</sequence>
<dbReference type="Proteomes" id="UP000056419">
    <property type="component" value="Unassembled WGS sequence"/>
</dbReference>
<keyword evidence="1" id="KW-0812">Transmembrane</keyword>
<protein>
    <recommendedName>
        <fullName evidence="4">DUF3575 domain-containing protein</fullName>
    </recommendedName>
</protein>
<dbReference type="InterPro" id="IPR021958">
    <property type="entry name" value="DUF3575"/>
</dbReference>
<dbReference type="Pfam" id="PF12099">
    <property type="entry name" value="DUF3575"/>
    <property type="match status" value="1"/>
</dbReference>